<name>A0A4R3LVR1_9BURK</name>
<proteinExistence type="predicted"/>
<organism evidence="1 2">
    <name type="scientific">Paralcaligenes ureilyticus</name>
    <dbReference type="NCBI Taxonomy" id="627131"/>
    <lineage>
        <taxon>Bacteria</taxon>
        <taxon>Pseudomonadati</taxon>
        <taxon>Pseudomonadota</taxon>
        <taxon>Betaproteobacteria</taxon>
        <taxon>Burkholderiales</taxon>
        <taxon>Alcaligenaceae</taxon>
        <taxon>Paralcaligenes</taxon>
    </lineage>
</organism>
<protein>
    <submittedName>
        <fullName evidence="1">Uncharacterized protein</fullName>
    </submittedName>
</protein>
<accession>A0A4R3LVR1</accession>
<dbReference type="AlphaFoldDB" id="A0A4R3LVR1"/>
<evidence type="ECO:0000313" key="2">
    <source>
        <dbReference type="Proteomes" id="UP000295525"/>
    </source>
</evidence>
<evidence type="ECO:0000313" key="1">
    <source>
        <dbReference type="EMBL" id="TCT02547.1"/>
    </source>
</evidence>
<gene>
    <name evidence="1" type="ORF">EDC26_11845</name>
</gene>
<keyword evidence="2" id="KW-1185">Reference proteome</keyword>
<comment type="caution">
    <text evidence="1">The sequence shown here is derived from an EMBL/GenBank/DDBJ whole genome shotgun (WGS) entry which is preliminary data.</text>
</comment>
<dbReference type="EMBL" id="SMAJ01000018">
    <property type="protein sequence ID" value="TCT02547.1"/>
    <property type="molecule type" value="Genomic_DNA"/>
</dbReference>
<dbReference type="Proteomes" id="UP000295525">
    <property type="component" value="Unassembled WGS sequence"/>
</dbReference>
<reference evidence="1 2" key="1">
    <citation type="submission" date="2019-03" db="EMBL/GenBank/DDBJ databases">
        <title>Genomic Encyclopedia of Type Strains, Phase IV (KMG-IV): sequencing the most valuable type-strain genomes for metagenomic binning, comparative biology and taxonomic classification.</title>
        <authorList>
            <person name="Goeker M."/>
        </authorList>
    </citation>
    <scope>NUCLEOTIDE SEQUENCE [LARGE SCALE GENOMIC DNA]</scope>
    <source>
        <strain evidence="1 2">DSM 24591</strain>
    </source>
</reference>
<sequence length="83" mass="9114">MSAAVRRGVRAVRCPDGLPVPKERRKGRYPHVVYLSRQALDTFVALHTCAAGSSMVDVWIDGQTYVPTLMPENVVVLMLSAMA</sequence>